<sequence length="348" mass="38684">MTSSSSMVRSCSSTSSTEPTGGLRFSSLMNLRWRSSASARSVRRGRWRSPMASTTRGPEPEVSDSAAAAKKAFGIKLRDLRLDADLTGRELAARSGMRNTKISRLEHGRQNPSEDDIRRWCGACGVPHLIPELIAVLREIEQMWVEYRREMRAGQVHIQSRSTPLYESTRLLRAYEANMVPGILQTHAYTVAVLTASARLHGVPLGDIEAAADARLSRQHLVTAGNGLNNYSFVIEHGVLEHGFGGRVVMAGQCDFLLQVTRLPNVALGIIPPWRERTVRAGEGFYLFDEQLVRSEMWSGGFRTRRAEELAFFVRLFAQLRGMAVYGEAARTLIETARGGYAQTRETS</sequence>
<keyword evidence="4" id="KW-1185">Reference proteome</keyword>
<dbReference type="GO" id="GO:0003677">
    <property type="term" value="F:DNA binding"/>
    <property type="evidence" value="ECO:0007669"/>
    <property type="project" value="InterPro"/>
</dbReference>
<evidence type="ECO:0000256" key="1">
    <source>
        <dbReference type="SAM" id="MobiDB-lite"/>
    </source>
</evidence>
<evidence type="ECO:0000313" key="3">
    <source>
        <dbReference type="EMBL" id="RMI41785.1"/>
    </source>
</evidence>
<proteinExistence type="predicted"/>
<dbReference type="CDD" id="cd00093">
    <property type="entry name" value="HTH_XRE"/>
    <property type="match status" value="1"/>
</dbReference>
<dbReference type="Pfam" id="PF19054">
    <property type="entry name" value="DUF5753"/>
    <property type="match status" value="1"/>
</dbReference>
<gene>
    <name evidence="3" type="ORF">EBO15_21820</name>
</gene>
<name>A0A3M2M088_9ACTN</name>
<accession>A0A3M2M088</accession>
<evidence type="ECO:0000313" key="4">
    <source>
        <dbReference type="Proteomes" id="UP000282674"/>
    </source>
</evidence>
<dbReference type="PROSITE" id="PS50943">
    <property type="entry name" value="HTH_CROC1"/>
    <property type="match status" value="1"/>
</dbReference>
<protein>
    <submittedName>
        <fullName evidence="3">XRE family transcriptional regulator</fullName>
    </submittedName>
</protein>
<dbReference type="InterPro" id="IPR001387">
    <property type="entry name" value="Cro/C1-type_HTH"/>
</dbReference>
<feature type="region of interest" description="Disordered" evidence="1">
    <location>
        <begin position="35"/>
        <end position="65"/>
    </location>
</feature>
<dbReference type="InterPro" id="IPR043917">
    <property type="entry name" value="DUF5753"/>
</dbReference>
<dbReference type="InterPro" id="IPR010982">
    <property type="entry name" value="Lambda_DNA-bd_dom_sf"/>
</dbReference>
<organism evidence="3 4">
    <name type="scientific">Actinomadura harenae</name>
    <dbReference type="NCBI Taxonomy" id="2483351"/>
    <lineage>
        <taxon>Bacteria</taxon>
        <taxon>Bacillati</taxon>
        <taxon>Actinomycetota</taxon>
        <taxon>Actinomycetes</taxon>
        <taxon>Streptosporangiales</taxon>
        <taxon>Thermomonosporaceae</taxon>
        <taxon>Actinomadura</taxon>
    </lineage>
</organism>
<feature type="domain" description="HTH cro/C1-type" evidence="2">
    <location>
        <begin position="77"/>
        <end position="133"/>
    </location>
</feature>
<dbReference type="AlphaFoldDB" id="A0A3M2M088"/>
<dbReference type="Pfam" id="PF13560">
    <property type="entry name" value="HTH_31"/>
    <property type="match status" value="1"/>
</dbReference>
<dbReference type="Proteomes" id="UP000282674">
    <property type="component" value="Unassembled WGS sequence"/>
</dbReference>
<feature type="compositionally biased region" description="Low complexity" evidence="1">
    <location>
        <begin position="1"/>
        <end position="17"/>
    </location>
</feature>
<dbReference type="SUPFAM" id="SSF47413">
    <property type="entry name" value="lambda repressor-like DNA-binding domains"/>
    <property type="match status" value="1"/>
</dbReference>
<feature type="region of interest" description="Disordered" evidence="1">
    <location>
        <begin position="1"/>
        <end position="23"/>
    </location>
</feature>
<dbReference type="EMBL" id="RFFG01000039">
    <property type="protein sequence ID" value="RMI41785.1"/>
    <property type="molecule type" value="Genomic_DNA"/>
</dbReference>
<evidence type="ECO:0000259" key="2">
    <source>
        <dbReference type="PROSITE" id="PS50943"/>
    </source>
</evidence>
<dbReference type="SMART" id="SM00530">
    <property type="entry name" value="HTH_XRE"/>
    <property type="match status" value="1"/>
</dbReference>
<reference evidence="3 4" key="1">
    <citation type="submission" date="2018-10" db="EMBL/GenBank/DDBJ databases">
        <title>Isolation from soil.</title>
        <authorList>
            <person name="Hu J."/>
        </authorList>
    </citation>
    <scope>NUCLEOTIDE SEQUENCE [LARGE SCALE GENOMIC DNA]</scope>
    <source>
        <strain evidence="3 4">NEAU-Ht49</strain>
    </source>
</reference>
<dbReference type="Gene3D" id="1.10.260.40">
    <property type="entry name" value="lambda repressor-like DNA-binding domains"/>
    <property type="match status" value="1"/>
</dbReference>
<comment type="caution">
    <text evidence="3">The sequence shown here is derived from an EMBL/GenBank/DDBJ whole genome shotgun (WGS) entry which is preliminary data.</text>
</comment>